<dbReference type="OrthoDB" id="2012588at2759"/>
<comment type="caution">
    <text evidence="9">The sequence shown here is derived from an EMBL/GenBank/DDBJ whole genome shotgun (WGS) entry which is preliminary data.</text>
</comment>
<dbReference type="AlphaFoldDB" id="A0A833QPD7"/>
<organism evidence="9 10">
    <name type="scientific">Carex littledalei</name>
    <dbReference type="NCBI Taxonomy" id="544730"/>
    <lineage>
        <taxon>Eukaryota</taxon>
        <taxon>Viridiplantae</taxon>
        <taxon>Streptophyta</taxon>
        <taxon>Embryophyta</taxon>
        <taxon>Tracheophyta</taxon>
        <taxon>Spermatophyta</taxon>
        <taxon>Magnoliopsida</taxon>
        <taxon>Liliopsida</taxon>
        <taxon>Poales</taxon>
        <taxon>Cyperaceae</taxon>
        <taxon>Cyperoideae</taxon>
        <taxon>Cariceae</taxon>
        <taxon>Carex</taxon>
        <taxon>Carex subgen. Euthyceras</taxon>
    </lineage>
</organism>
<reference evidence="9" key="1">
    <citation type="submission" date="2020-01" db="EMBL/GenBank/DDBJ databases">
        <title>Genome sequence of Kobresia littledalei, the first chromosome-level genome in the family Cyperaceae.</title>
        <authorList>
            <person name="Qu G."/>
        </authorList>
    </citation>
    <scope>NUCLEOTIDE SEQUENCE</scope>
    <source>
        <strain evidence="9">C.B.Clarke</strain>
        <tissue evidence="9">Leaf</tissue>
    </source>
</reference>
<evidence type="ECO:0000256" key="7">
    <source>
        <dbReference type="SAM" id="SignalP"/>
    </source>
</evidence>
<sequence length="366" mass="40437">MRRLVASSLFAIALSFSAILCVRSHEHHGDSSCEMDPNVRVLAEYRQGIVTVDGHLDDWDTIDGSEFELRPALDPDEDKKYQGGKITVKAIHDGSNIYFALQVDGEYAYAKGDSKQCPSVALMFQVGENATYDSMGGCANLPGSCTSQSCQGHEVDIMHFSIGTAIPGRLYGGNIFDNTAGNGGDRFGHLVDVYAWNPHCRYLDGIGPNVNNTNALNDWHGAWWHNSLMLHSGYIEGDSPYATQGQKGTYYFEFSRPLRTMDCFQQDVQFTIGQVSKIAVAFWYPTGGQPWSKSQHYSGSCNWIPLDVASASQASLSHSSNSSWDAMTAFSLLLSVVAFCISIFVGYWVSKRKHVPFMPIEMSPMR</sequence>
<dbReference type="EMBL" id="SWLB01000024">
    <property type="protein sequence ID" value="KAF3322669.1"/>
    <property type="molecule type" value="Genomic_DNA"/>
</dbReference>
<dbReference type="CDD" id="cd00241">
    <property type="entry name" value="DOMON_like"/>
    <property type="match status" value="1"/>
</dbReference>
<keyword evidence="1" id="KW-0813">Transport</keyword>
<evidence type="ECO:0000256" key="3">
    <source>
        <dbReference type="ARBA" id="ARBA00022723"/>
    </source>
</evidence>
<keyword evidence="4" id="KW-0249">Electron transport</keyword>
<keyword evidence="5" id="KW-0408">Iron</keyword>
<dbReference type="PANTHER" id="PTHR36044">
    <property type="entry name" value="HEME BINDING PROTEIN"/>
    <property type="match status" value="1"/>
</dbReference>
<keyword evidence="7" id="KW-0732">Signal</keyword>
<keyword evidence="6" id="KW-1133">Transmembrane helix</keyword>
<gene>
    <name evidence="9" type="ORF">FCM35_KLT12658</name>
</gene>
<evidence type="ECO:0000256" key="6">
    <source>
        <dbReference type="SAM" id="Phobius"/>
    </source>
</evidence>
<keyword evidence="10" id="KW-1185">Reference proteome</keyword>
<name>A0A833QPD7_9POAL</name>
<dbReference type="SMART" id="SM00887">
    <property type="entry name" value="EB_dh"/>
    <property type="match status" value="1"/>
</dbReference>
<dbReference type="Pfam" id="PF09459">
    <property type="entry name" value="EB_dh"/>
    <property type="match status" value="1"/>
</dbReference>
<evidence type="ECO:0000256" key="1">
    <source>
        <dbReference type="ARBA" id="ARBA00022448"/>
    </source>
</evidence>
<feature type="signal peptide" evidence="7">
    <location>
        <begin position="1"/>
        <end position="24"/>
    </location>
</feature>
<keyword evidence="6" id="KW-0812">Transmembrane</keyword>
<dbReference type="GO" id="GO:0046872">
    <property type="term" value="F:metal ion binding"/>
    <property type="evidence" value="ECO:0007669"/>
    <property type="project" value="UniProtKB-KW"/>
</dbReference>
<feature type="chain" id="PRO_5032798807" evidence="7">
    <location>
        <begin position="25"/>
        <end position="366"/>
    </location>
</feature>
<evidence type="ECO:0000313" key="9">
    <source>
        <dbReference type="EMBL" id="KAF3322669.1"/>
    </source>
</evidence>
<accession>A0A833QPD7</accession>
<dbReference type="GO" id="GO:0020037">
    <property type="term" value="F:heme binding"/>
    <property type="evidence" value="ECO:0007669"/>
    <property type="project" value="InterPro"/>
</dbReference>
<keyword evidence="2" id="KW-0349">Heme</keyword>
<evidence type="ECO:0000313" key="10">
    <source>
        <dbReference type="Proteomes" id="UP000623129"/>
    </source>
</evidence>
<evidence type="ECO:0000256" key="4">
    <source>
        <dbReference type="ARBA" id="ARBA00022982"/>
    </source>
</evidence>
<dbReference type="Proteomes" id="UP000623129">
    <property type="component" value="Unassembled WGS sequence"/>
</dbReference>
<evidence type="ECO:0000256" key="2">
    <source>
        <dbReference type="ARBA" id="ARBA00022617"/>
    </source>
</evidence>
<feature type="transmembrane region" description="Helical" evidence="6">
    <location>
        <begin position="326"/>
        <end position="349"/>
    </location>
</feature>
<dbReference type="InterPro" id="IPR019020">
    <property type="entry name" value="Cyt-c552/DMSO_Rdtase_haem-bd"/>
</dbReference>
<evidence type="ECO:0000259" key="8">
    <source>
        <dbReference type="SMART" id="SM00887"/>
    </source>
</evidence>
<feature type="domain" description="Cytochrome c-552/DMSO reductase-like haem-binding" evidence="8">
    <location>
        <begin position="56"/>
        <end position="298"/>
    </location>
</feature>
<protein>
    <submittedName>
        <fullName evidence="9">Ethylbenzene dehydrogenase</fullName>
    </submittedName>
</protein>
<dbReference type="PANTHER" id="PTHR36044:SF1">
    <property type="entry name" value="HEME BINDING PROTEIN"/>
    <property type="match status" value="1"/>
</dbReference>
<keyword evidence="6" id="KW-0472">Membrane</keyword>
<dbReference type="Gene3D" id="2.60.40.1190">
    <property type="match status" value="1"/>
</dbReference>
<keyword evidence="3" id="KW-0479">Metal-binding</keyword>
<evidence type="ECO:0000256" key="5">
    <source>
        <dbReference type="ARBA" id="ARBA00023004"/>
    </source>
</evidence>
<proteinExistence type="predicted"/>